<evidence type="ECO:0000259" key="1">
    <source>
        <dbReference type="PROSITE" id="PS51819"/>
    </source>
</evidence>
<name>A0A7D4AUZ6_ACTVE</name>
<dbReference type="Proteomes" id="UP000501240">
    <property type="component" value="Chromosome"/>
</dbReference>
<gene>
    <name evidence="2" type="ORF">ACTIVE_7281</name>
</gene>
<reference evidence="2 3" key="1">
    <citation type="submission" date="2020-05" db="EMBL/GenBank/DDBJ databases">
        <title>Actinomadura verrucosospora NRRL-B18236 (PFL_A860) Genome sequencing and assembly.</title>
        <authorList>
            <person name="Samborskyy M."/>
        </authorList>
    </citation>
    <scope>NUCLEOTIDE SEQUENCE [LARGE SCALE GENOMIC DNA]</scope>
    <source>
        <strain evidence="2 3">NRRL:B18236</strain>
    </source>
</reference>
<dbReference type="Pfam" id="PF00903">
    <property type="entry name" value="Glyoxalase"/>
    <property type="match status" value="1"/>
</dbReference>
<accession>A0A7D4AUZ6</accession>
<dbReference type="SUPFAM" id="SSF109854">
    <property type="entry name" value="DinB/YfiT-like putative metalloenzymes"/>
    <property type="match status" value="1"/>
</dbReference>
<proteinExistence type="predicted"/>
<dbReference type="PROSITE" id="PS51819">
    <property type="entry name" value="VOC"/>
    <property type="match status" value="1"/>
</dbReference>
<dbReference type="InterPro" id="IPR004360">
    <property type="entry name" value="Glyas_Fos-R_dOase_dom"/>
</dbReference>
<dbReference type="Gene3D" id="3.10.180.10">
    <property type="entry name" value="2,3-Dihydroxybiphenyl 1,2-Dioxygenase, domain 1"/>
    <property type="match status" value="1"/>
</dbReference>
<dbReference type="InterPro" id="IPR029068">
    <property type="entry name" value="Glyas_Bleomycin-R_OHBP_Dase"/>
</dbReference>
<dbReference type="AlphaFoldDB" id="A0A7D4AUZ6"/>
<evidence type="ECO:0000313" key="2">
    <source>
        <dbReference type="EMBL" id="QKG25629.1"/>
    </source>
</evidence>
<dbReference type="RefSeq" id="WP_173099206.1">
    <property type="nucleotide sequence ID" value="NZ_CP053892.1"/>
</dbReference>
<organism evidence="2 3">
    <name type="scientific">Actinomadura verrucosospora</name>
    <dbReference type="NCBI Taxonomy" id="46165"/>
    <lineage>
        <taxon>Bacteria</taxon>
        <taxon>Bacillati</taxon>
        <taxon>Actinomycetota</taxon>
        <taxon>Actinomycetes</taxon>
        <taxon>Streptosporangiales</taxon>
        <taxon>Thermomonosporaceae</taxon>
        <taxon>Actinomadura</taxon>
    </lineage>
</organism>
<keyword evidence="3" id="KW-1185">Reference proteome</keyword>
<feature type="domain" description="VOC" evidence="1">
    <location>
        <begin position="1"/>
        <end position="123"/>
    </location>
</feature>
<dbReference type="SUPFAM" id="SSF54593">
    <property type="entry name" value="Glyoxalase/Bleomycin resistance protein/Dihydroxybiphenyl dioxygenase"/>
    <property type="match status" value="1"/>
</dbReference>
<dbReference type="EMBL" id="CP053892">
    <property type="protein sequence ID" value="QKG25629.1"/>
    <property type="molecule type" value="Genomic_DNA"/>
</dbReference>
<dbReference type="InterPro" id="IPR034660">
    <property type="entry name" value="DinB/YfiT-like"/>
</dbReference>
<evidence type="ECO:0000313" key="3">
    <source>
        <dbReference type="Proteomes" id="UP000501240"/>
    </source>
</evidence>
<dbReference type="InterPro" id="IPR037523">
    <property type="entry name" value="VOC_core"/>
</dbReference>
<sequence>MLSVFLACEDPYATADFFTGSLGWRLVFATPRASADRLACVSLGDAQVMLSTDDEEFLPAASREHRGAGVTVYVRLPDTADIAAVHARHAEAGVVTAPLSAREWGERAFDARIGGYRFLVAQEGTVDGMPSTVTADDLESAVRLAVTTLEKAPDGAWDGKAGGLEWTCWETVEHLSDDLFAYAAQLGARPANREVPFLWESRRPGGPANVTYANRDAGPGGLLEVLEACGAMLAALVRTTPPDVRAHHVFGASDPEGFAAMGIVETLVHTHDITQGLGLAWDPPADVVARTLARLFPDAPRDTAPWPTLLWATGRGDLPGRERLTQWRWNGTPRLS</sequence>
<protein>
    <recommendedName>
        <fullName evidence="1">VOC domain-containing protein</fullName>
    </recommendedName>
</protein>